<feature type="region of interest" description="Disordered" evidence="2">
    <location>
        <begin position="248"/>
        <end position="333"/>
    </location>
</feature>
<gene>
    <name evidence="4" type="ORF">SAMN02745172_02416</name>
</gene>
<dbReference type="InterPro" id="IPR011055">
    <property type="entry name" value="Dup_hybrid_motif"/>
</dbReference>
<keyword evidence="5" id="KW-1185">Reference proteome</keyword>
<dbReference type="InterPro" id="IPR050570">
    <property type="entry name" value="Cell_wall_metabolism_enzyme"/>
</dbReference>
<evidence type="ECO:0000313" key="4">
    <source>
        <dbReference type="EMBL" id="SHO65769.1"/>
    </source>
</evidence>
<feature type="domain" description="LysM" evidence="3">
    <location>
        <begin position="188"/>
        <end position="232"/>
    </location>
</feature>
<evidence type="ECO:0000256" key="2">
    <source>
        <dbReference type="SAM" id="MobiDB-lite"/>
    </source>
</evidence>
<dbReference type="EMBL" id="FRXO01000004">
    <property type="protein sequence ID" value="SHO65769.1"/>
    <property type="molecule type" value="Genomic_DNA"/>
</dbReference>
<dbReference type="SUPFAM" id="SSF54106">
    <property type="entry name" value="LysM domain"/>
    <property type="match status" value="1"/>
</dbReference>
<dbReference type="PROSITE" id="PS51782">
    <property type="entry name" value="LYSM"/>
    <property type="match status" value="2"/>
</dbReference>
<dbReference type="Gene3D" id="3.10.350.10">
    <property type="entry name" value="LysM domain"/>
    <property type="match status" value="2"/>
</dbReference>
<evidence type="ECO:0000259" key="3">
    <source>
        <dbReference type="PROSITE" id="PS51782"/>
    </source>
</evidence>
<dbReference type="AlphaFoldDB" id="A0A1M7ZLT6"/>
<name>A0A1M7ZLT6_9HYPH</name>
<dbReference type="CDD" id="cd00118">
    <property type="entry name" value="LysM"/>
    <property type="match status" value="2"/>
</dbReference>
<dbReference type="InterPro" id="IPR018392">
    <property type="entry name" value="LysM"/>
</dbReference>
<reference evidence="4 5" key="1">
    <citation type="submission" date="2016-12" db="EMBL/GenBank/DDBJ databases">
        <authorList>
            <person name="Song W.-J."/>
            <person name="Kurnit D.M."/>
        </authorList>
    </citation>
    <scope>NUCLEOTIDE SEQUENCE [LARGE SCALE GENOMIC DNA]</scope>
    <source>
        <strain evidence="4 5">DSM 19599</strain>
    </source>
</reference>
<dbReference type="GO" id="GO:0004222">
    <property type="term" value="F:metalloendopeptidase activity"/>
    <property type="evidence" value="ECO:0007669"/>
    <property type="project" value="TreeGrafter"/>
</dbReference>
<dbReference type="Proteomes" id="UP000186406">
    <property type="component" value="Unassembled WGS sequence"/>
</dbReference>
<dbReference type="SUPFAM" id="SSF51261">
    <property type="entry name" value="Duplicated hybrid motif"/>
    <property type="match status" value="1"/>
</dbReference>
<dbReference type="PANTHER" id="PTHR21666">
    <property type="entry name" value="PEPTIDASE-RELATED"/>
    <property type="match status" value="1"/>
</dbReference>
<dbReference type="CDD" id="cd12797">
    <property type="entry name" value="M23_peptidase"/>
    <property type="match status" value="1"/>
</dbReference>
<dbReference type="Gene3D" id="2.70.70.10">
    <property type="entry name" value="Glucose Permease (Domain IIA)"/>
    <property type="match status" value="1"/>
</dbReference>
<dbReference type="STRING" id="1123029.SAMN02745172_02416"/>
<feature type="compositionally biased region" description="Low complexity" evidence="2">
    <location>
        <begin position="304"/>
        <end position="318"/>
    </location>
</feature>
<dbReference type="InterPro" id="IPR036779">
    <property type="entry name" value="LysM_dom_sf"/>
</dbReference>
<feature type="domain" description="LysM" evidence="3">
    <location>
        <begin position="116"/>
        <end position="160"/>
    </location>
</feature>
<protein>
    <submittedName>
        <fullName evidence="4">Murein DD-endopeptidase MepM and murein hydrolase activator NlpD, contain LysM domain</fullName>
    </submittedName>
</protein>
<comment type="similarity">
    <text evidence="1">Belongs to the E.coli NlpD/Haemophilus LppB family.</text>
</comment>
<feature type="compositionally biased region" description="Low complexity" evidence="2">
    <location>
        <begin position="251"/>
        <end position="292"/>
    </location>
</feature>
<evidence type="ECO:0000313" key="5">
    <source>
        <dbReference type="Proteomes" id="UP000186406"/>
    </source>
</evidence>
<dbReference type="Pfam" id="PF01551">
    <property type="entry name" value="Peptidase_M23"/>
    <property type="match status" value="1"/>
</dbReference>
<evidence type="ECO:0000256" key="1">
    <source>
        <dbReference type="ARBA" id="ARBA00038420"/>
    </source>
</evidence>
<dbReference type="PANTHER" id="PTHR21666:SF263">
    <property type="entry name" value="MUREIN HYDROLASE ACTIVATOR NLPD"/>
    <property type="match status" value="1"/>
</dbReference>
<organism evidence="4 5">
    <name type="scientific">Pseudoxanthobacter soli DSM 19599</name>
    <dbReference type="NCBI Taxonomy" id="1123029"/>
    <lineage>
        <taxon>Bacteria</taxon>
        <taxon>Pseudomonadati</taxon>
        <taxon>Pseudomonadota</taxon>
        <taxon>Alphaproteobacteria</taxon>
        <taxon>Hyphomicrobiales</taxon>
        <taxon>Segnochrobactraceae</taxon>
        <taxon>Pseudoxanthobacter</taxon>
    </lineage>
</organism>
<dbReference type="InterPro" id="IPR016047">
    <property type="entry name" value="M23ase_b-sheet_dom"/>
</dbReference>
<accession>A0A1M7ZLT6</accession>
<dbReference type="Pfam" id="PF01476">
    <property type="entry name" value="LysM"/>
    <property type="match status" value="2"/>
</dbReference>
<sequence>MLMAGVALASLSLAGCGDITRFGDAPLFTASTPNQQQIYGAASAERDYAMSPTGGGPAAPVAPVQTAAVTSTALPPPPAAAGSYGMASANPAPLPPPTPAAGAAASYQGWSAANGTPVTAGAGDTAASLSQRYGVPAEAIMAVNGIPDRMTPLTGRRVVIPTFGGSAAPAAQVAAAPAATLTGAGAAGTHQVTSGETLYSVARKYQVTPTALAAANGLTTSTQIKIGEVLRIPAGGSAVPATEVAAIQPQAADPSARPATDATAAGAPPSTLGDAAAKLDGAAPASPAAPAAEGGTQVASLPSAAGSGMAATDGAAAATEPSEEDVGGSGFRWPVRGRIVSGFGKKGSGEQNDGINIAVPEGTPVKAAEAGTVIYAGNELTGFGNLVLIRHEGGWVTAYAHNKDLLVKRGDQVKRGQVIANAGATGSVTQPQVHFELRKGSQPVDPLPHLAGA</sequence>
<dbReference type="SMART" id="SM00257">
    <property type="entry name" value="LysM"/>
    <property type="match status" value="2"/>
</dbReference>
<keyword evidence="4" id="KW-0378">Hydrolase</keyword>
<proteinExistence type="inferred from homology"/>